<evidence type="ECO:0000259" key="7">
    <source>
        <dbReference type="SMART" id="SM00842"/>
    </source>
</evidence>
<dbReference type="EMBL" id="DSTU01000003">
    <property type="protein sequence ID" value="HFJ53415.1"/>
    <property type="molecule type" value="Genomic_DNA"/>
</dbReference>
<organism evidence="8">
    <name type="scientific">candidate division WOR-3 bacterium</name>
    <dbReference type="NCBI Taxonomy" id="2052148"/>
    <lineage>
        <taxon>Bacteria</taxon>
        <taxon>Bacteria division WOR-3</taxon>
    </lineage>
</organism>
<dbReference type="GO" id="GO:0043093">
    <property type="term" value="P:FtsZ-dependent cytokinesis"/>
    <property type="evidence" value="ECO:0007669"/>
    <property type="project" value="UniProtKB-UniRule"/>
</dbReference>
<keyword evidence="1 5" id="KW-1003">Cell membrane</keyword>
<dbReference type="AlphaFoldDB" id="A0A7C1NNW0"/>
<sequence>MGKLKRIAAIDIGTTKVTCVIAEVDQTGKTEVKGYGVSPPDGFRMGVVISLDKATESFARAIEQAEKMANCRIGAGPVYTSITGDHIKHMPGLGAVPVSRPNKGIMPRDIEDVIRQAQTIRLPNDEQILHVIPTQFIVDGQRGVRNPLGLFGVRLEVEALLIIGAVTAIENIYRVMERLDIKHRVLVLQSLATSYGVCDEEDKELGVAIVDIGGVLEVSIYREGEIRFTKMLPVGAANITKDVAIGLRTTYQQAESIKREFGVAMAGMIERDEPLTIEDASGRGPKQVSRRLLASIIEPRVEELLNLADAEIRKSQLADGLSAGVILTGGGALLPGIDMLAEQICGMPVKIGRPERVGGPREVVTNPAFATSVGLIRCAVEGKSSQLHRLPVPGLGQRLWEDLKSWFS</sequence>
<comment type="subcellular location">
    <subcellularLocation>
        <location evidence="5">Cell membrane</location>
        <topology evidence="5">Peripheral membrane protein</topology>
        <orientation evidence="5">Cytoplasmic side</orientation>
    </subcellularLocation>
    <text evidence="5">Localizes to the Z ring in an FtsZ-dependent manner. Targeted to the membrane through a conserved C-terminal amphipathic helix.</text>
</comment>
<keyword evidence="3 5" id="KW-0472">Membrane</keyword>
<dbReference type="InterPro" id="IPR020823">
    <property type="entry name" value="Cell_div_FtsA"/>
</dbReference>
<dbReference type="EMBL" id="DSLG01000003">
    <property type="protein sequence ID" value="HEA86896.1"/>
    <property type="molecule type" value="Genomic_DNA"/>
</dbReference>
<dbReference type="Pfam" id="PF14450">
    <property type="entry name" value="FtsA"/>
    <property type="match status" value="1"/>
</dbReference>
<evidence type="ECO:0000256" key="2">
    <source>
        <dbReference type="ARBA" id="ARBA00022618"/>
    </source>
</evidence>
<accession>A0A7C1NNW0</accession>
<feature type="domain" description="SHS2" evidence="7">
    <location>
        <begin position="7"/>
        <end position="197"/>
    </location>
</feature>
<dbReference type="InterPro" id="IPR043129">
    <property type="entry name" value="ATPase_NBD"/>
</dbReference>
<dbReference type="CDD" id="cd24048">
    <property type="entry name" value="ASKHA_NBD_FtsA"/>
    <property type="match status" value="1"/>
</dbReference>
<dbReference type="Gene3D" id="3.30.420.40">
    <property type="match status" value="1"/>
</dbReference>
<evidence type="ECO:0000256" key="5">
    <source>
        <dbReference type="HAMAP-Rule" id="MF_02033"/>
    </source>
</evidence>
<dbReference type="InterPro" id="IPR003494">
    <property type="entry name" value="SHS2_FtsA"/>
</dbReference>
<evidence type="ECO:0000256" key="4">
    <source>
        <dbReference type="ARBA" id="ARBA00023306"/>
    </source>
</evidence>
<keyword evidence="4 5" id="KW-0131">Cell cycle</keyword>
<comment type="function">
    <text evidence="5 6">Cell division protein that is involved in the assembly of the Z ring. May serve as a membrane anchor for the Z ring.</text>
</comment>
<comment type="similarity">
    <text evidence="5 6">Belongs to the FtsA/MreB family.</text>
</comment>
<evidence type="ECO:0000313" key="9">
    <source>
        <dbReference type="EMBL" id="HFJ53415.1"/>
    </source>
</evidence>
<dbReference type="GO" id="GO:0009898">
    <property type="term" value="C:cytoplasmic side of plasma membrane"/>
    <property type="evidence" value="ECO:0007669"/>
    <property type="project" value="UniProtKB-UniRule"/>
</dbReference>
<evidence type="ECO:0000313" key="8">
    <source>
        <dbReference type="EMBL" id="HEA86896.1"/>
    </source>
</evidence>
<dbReference type="PANTHER" id="PTHR32432:SF4">
    <property type="entry name" value="CELL DIVISION PROTEIN FTSA"/>
    <property type="match status" value="1"/>
</dbReference>
<dbReference type="SMART" id="SM00842">
    <property type="entry name" value="FtsA"/>
    <property type="match status" value="1"/>
</dbReference>
<dbReference type="Gene3D" id="3.30.1490.110">
    <property type="match status" value="1"/>
</dbReference>
<evidence type="ECO:0000256" key="3">
    <source>
        <dbReference type="ARBA" id="ARBA00023136"/>
    </source>
</evidence>
<reference evidence="8" key="1">
    <citation type="journal article" date="2020" name="mSystems">
        <title>Genome- and Community-Level Interaction Insights into Carbon Utilization and Element Cycling Functions of Hydrothermarchaeota in Hydrothermal Sediment.</title>
        <authorList>
            <person name="Zhou Z."/>
            <person name="Liu Y."/>
            <person name="Xu W."/>
            <person name="Pan J."/>
            <person name="Luo Z.H."/>
            <person name="Li M."/>
        </authorList>
    </citation>
    <scope>NUCLEOTIDE SEQUENCE [LARGE SCALE GENOMIC DNA]</scope>
    <source>
        <strain evidence="8">SpSt-265</strain>
        <strain evidence="9">SpSt-465</strain>
    </source>
</reference>
<evidence type="ECO:0000256" key="1">
    <source>
        <dbReference type="ARBA" id="ARBA00022475"/>
    </source>
</evidence>
<gene>
    <name evidence="5 8" type="primary">ftsA</name>
    <name evidence="8" type="ORF">ENP94_02675</name>
    <name evidence="9" type="ORF">ENS16_01830</name>
</gene>
<dbReference type="NCBIfam" id="TIGR01174">
    <property type="entry name" value="ftsA"/>
    <property type="match status" value="1"/>
</dbReference>
<evidence type="ECO:0000256" key="6">
    <source>
        <dbReference type="PIRNR" id="PIRNR003101"/>
    </source>
</evidence>
<dbReference type="Pfam" id="PF02491">
    <property type="entry name" value="SHS2_FTSA"/>
    <property type="match status" value="1"/>
</dbReference>
<comment type="subunit">
    <text evidence="5">Self-interacts. Interacts with FtsZ.</text>
</comment>
<dbReference type="SUPFAM" id="SSF53067">
    <property type="entry name" value="Actin-like ATPase domain"/>
    <property type="match status" value="2"/>
</dbReference>
<dbReference type="InterPro" id="IPR050696">
    <property type="entry name" value="FtsA/MreB"/>
</dbReference>
<proteinExistence type="inferred from homology"/>
<dbReference type="PIRSF" id="PIRSF003101">
    <property type="entry name" value="FtsA"/>
    <property type="match status" value="1"/>
</dbReference>
<dbReference type="PANTHER" id="PTHR32432">
    <property type="entry name" value="CELL DIVISION PROTEIN FTSA-RELATED"/>
    <property type="match status" value="1"/>
</dbReference>
<dbReference type="GO" id="GO:0032153">
    <property type="term" value="C:cell division site"/>
    <property type="evidence" value="ECO:0007669"/>
    <property type="project" value="UniProtKB-UniRule"/>
</dbReference>
<name>A0A7C1NNW0_UNCW3</name>
<comment type="caution">
    <text evidence="8">The sequence shown here is derived from an EMBL/GenBank/DDBJ whole genome shotgun (WGS) entry which is preliminary data.</text>
</comment>
<protein>
    <recommendedName>
        <fullName evidence="5 6">Cell division protein FtsA</fullName>
    </recommendedName>
</protein>
<keyword evidence="2 5" id="KW-0132">Cell division</keyword>
<dbReference type="HAMAP" id="MF_02033">
    <property type="entry name" value="FtsA"/>
    <property type="match status" value="1"/>
</dbReference>